<dbReference type="GO" id="GO:0030150">
    <property type="term" value="P:protein import into mitochondrial matrix"/>
    <property type="evidence" value="ECO:0007669"/>
    <property type="project" value="InterPro"/>
</dbReference>
<evidence type="ECO:0000256" key="5">
    <source>
        <dbReference type="ARBA" id="ARBA00022692"/>
    </source>
</evidence>
<dbReference type="PANTHER" id="PTHR10802">
    <property type="entry name" value="MITOCHONDRIAL IMPORT RECEPTOR SUBUNIT TOM40"/>
    <property type="match status" value="1"/>
</dbReference>
<dbReference type="AlphaFoldDB" id="A0A836C3I2"/>
<dbReference type="GO" id="GO:0008320">
    <property type="term" value="F:protein transmembrane transporter activity"/>
    <property type="evidence" value="ECO:0007669"/>
    <property type="project" value="InterPro"/>
</dbReference>
<evidence type="ECO:0000256" key="9">
    <source>
        <dbReference type="ARBA" id="ARBA00023065"/>
    </source>
</evidence>
<comment type="subcellular location">
    <subcellularLocation>
        <location evidence="1">Mitochondrion outer membrane</location>
        <topology evidence="1">Multi-pass membrane protein</topology>
    </subcellularLocation>
</comment>
<comment type="caution">
    <text evidence="14">The sequence shown here is derived from an EMBL/GenBank/DDBJ whole genome shotgun (WGS) entry which is preliminary data.</text>
</comment>
<evidence type="ECO:0000256" key="12">
    <source>
        <dbReference type="ARBA" id="ARBA00058612"/>
    </source>
</evidence>
<evidence type="ECO:0008006" key="16">
    <source>
        <dbReference type="Google" id="ProtNLM"/>
    </source>
</evidence>
<dbReference type="GO" id="GO:0006811">
    <property type="term" value="P:monoatomic ion transport"/>
    <property type="evidence" value="ECO:0007669"/>
    <property type="project" value="UniProtKB-KW"/>
</dbReference>
<dbReference type="InterPro" id="IPR037930">
    <property type="entry name" value="Tom40"/>
</dbReference>
<keyword evidence="11" id="KW-0472">Membrane</keyword>
<evidence type="ECO:0000256" key="13">
    <source>
        <dbReference type="SAM" id="MobiDB-lite"/>
    </source>
</evidence>
<gene>
    <name evidence="14" type="ORF">HYH03_004115</name>
</gene>
<evidence type="ECO:0000256" key="7">
    <source>
        <dbReference type="ARBA" id="ARBA00022927"/>
    </source>
</evidence>
<accession>A0A836C3I2</accession>
<dbReference type="OrthoDB" id="19656at2759"/>
<dbReference type="GO" id="GO:0005741">
    <property type="term" value="C:mitochondrial outer membrane"/>
    <property type="evidence" value="ECO:0007669"/>
    <property type="project" value="UniProtKB-SubCell"/>
</dbReference>
<evidence type="ECO:0000256" key="8">
    <source>
        <dbReference type="ARBA" id="ARBA00022990"/>
    </source>
</evidence>
<dbReference type="InterPro" id="IPR027246">
    <property type="entry name" value="Porin_Euk/Tom40"/>
</dbReference>
<evidence type="ECO:0000256" key="3">
    <source>
        <dbReference type="ARBA" id="ARBA00022448"/>
    </source>
</evidence>
<dbReference type="FunFam" id="2.40.160.10:FF:000010">
    <property type="entry name" value="Mitochondrial import receptor subunit TOM40-1"/>
    <property type="match status" value="1"/>
</dbReference>
<feature type="compositionally biased region" description="Low complexity" evidence="13">
    <location>
        <begin position="13"/>
        <end position="26"/>
    </location>
</feature>
<proteinExistence type="inferred from homology"/>
<dbReference type="InterPro" id="IPR023614">
    <property type="entry name" value="Porin_dom_sf"/>
</dbReference>
<sequence length="342" mass="37299">MGVVHSKADGDAKAPPAAGGSKPAADTAPPPMPNFSFAASAAAVAKEIKESERPNYLDLPQPVRYEDIQREGIISLKPDTFEGMRFEINKPLNQHFFLSHSLFMGNMELQTGGRQIIKTPVGTYEFGATVVNEPQTFLMLGRIQTDGRLSGRIKYDITNWLGLKVHCQLANNAQQSQVMVDADVKGSDWNAQLKLGAPSFIGANYFQSLTPKLAAGGEFFYLPSSPKSGVGLALRHTGDKHVATCQIASTGIANMQYTHKVTDKVTLATDFLWHIASRDVTATVGYDVTLRQCRLRGKADTNGVITTLLEERFSPGINFVLSAEMDHWQSNYKFGFGIVAGE</sequence>
<evidence type="ECO:0000256" key="6">
    <source>
        <dbReference type="ARBA" id="ARBA00022787"/>
    </source>
</evidence>
<keyword evidence="5" id="KW-0812">Transmembrane</keyword>
<keyword evidence="10" id="KW-0496">Mitochondrion</keyword>
<comment type="function">
    <text evidence="12">Central component of the receptor complex responsible for the recognition and translocation of cytosolically synthesized mitochondrial preproteins. Together with TOM22 functions as the transit peptide receptor at the surface of the mitochondrion outer membrane and facilitates the movement of preproteins into the translocation pore. Directly involved in the pore formation.</text>
</comment>
<dbReference type="Gene3D" id="2.40.160.10">
    <property type="entry name" value="Porin"/>
    <property type="match status" value="1"/>
</dbReference>
<keyword evidence="6" id="KW-1000">Mitochondrion outer membrane</keyword>
<reference evidence="14" key="1">
    <citation type="journal article" date="2020" name="bioRxiv">
        <title>Comparative genomics of Chlamydomonas.</title>
        <authorList>
            <person name="Craig R.J."/>
            <person name="Hasan A.R."/>
            <person name="Ness R.W."/>
            <person name="Keightley P.D."/>
        </authorList>
    </citation>
    <scope>NUCLEOTIDE SEQUENCE</scope>
    <source>
        <strain evidence="14">CCAP 11/70</strain>
    </source>
</reference>
<name>A0A836C3I2_9CHLO</name>
<feature type="region of interest" description="Disordered" evidence="13">
    <location>
        <begin position="1"/>
        <end position="33"/>
    </location>
</feature>
<keyword evidence="9" id="KW-0406">Ion transport</keyword>
<comment type="similarity">
    <text evidence="2">Belongs to the Tom40 family.</text>
</comment>
<dbReference type="CDD" id="cd07305">
    <property type="entry name" value="Porin3_Tom40"/>
    <property type="match status" value="1"/>
</dbReference>
<dbReference type="Pfam" id="PF01459">
    <property type="entry name" value="Porin_3"/>
    <property type="match status" value="1"/>
</dbReference>
<dbReference type="EMBL" id="JAEHOE010000012">
    <property type="protein sequence ID" value="KAG2497848.1"/>
    <property type="molecule type" value="Genomic_DNA"/>
</dbReference>
<keyword evidence="7" id="KW-0653">Protein transport</keyword>
<feature type="compositionally biased region" description="Basic and acidic residues" evidence="13">
    <location>
        <begin position="1"/>
        <end position="12"/>
    </location>
</feature>
<evidence type="ECO:0000256" key="10">
    <source>
        <dbReference type="ARBA" id="ARBA00023128"/>
    </source>
</evidence>
<dbReference type="Proteomes" id="UP000612055">
    <property type="component" value="Unassembled WGS sequence"/>
</dbReference>
<keyword evidence="8" id="KW-0007">Acetylation</keyword>
<protein>
    <recommendedName>
        <fullName evidence="16">Mitochondrial import receptor subunit TOM40</fullName>
    </recommendedName>
</protein>
<evidence type="ECO:0000256" key="1">
    <source>
        <dbReference type="ARBA" id="ARBA00004374"/>
    </source>
</evidence>
<evidence type="ECO:0000313" key="14">
    <source>
        <dbReference type="EMBL" id="KAG2497848.1"/>
    </source>
</evidence>
<keyword evidence="3" id="KW-0813">Transport</keyword>
<evidence type="ECO:0000256" key="4">
    <source>
        <dbReference type="ARBA" id="ARBA00022452"/>
    </source>
</evidence>
<organism evidence="14 15">
    <name type="scientific">Edaphochlamys debaryana</name>
    <dbReference type="NCBI Taxonomy" id="47281"/>
    <lineage>
        <taxon>Eukaryota</taxon>
        <taxon>Viridiplantae</taxon>
        <taxon>Chlorophyta</taxon>
        <taxon>core chlorophytes</taxon>
        <taxon>Chlorophyceae</taxon>
        <taxon>CS clade</taxon>
        <taxon>Chlamydomonadales</taxon>
        <taxon>Chlamydomonadales incertae sedis</taxon>
        <taxon>Edaphochlamys</taxon>
    </lineage>
</organism>
<evidence type="ECO:0000256" key="11">
    <source>
        <dbReference type="ARBA" id="ARBA00023136"/>
    </source>
</evidence>
<keyword evidence="15" id="KW-1185">Reference proteome</keyword>
<keyword evidence="4" id="KW-1134">Transmembrane beta strand</keyword>
<evidence type="ECO:0000313" key="15">
    <source>
        <dbReference type="Proteomes" id="UP000612055"/>
    </source>
</evidence>
<evidence type="ECO:0000256" key="2">
    <source>
        <dbReference type="ARBA" id="ARBA00010510"/>
    </source>
</evidence>